<dbReference type="InterPro" id="IPR014082">
    <property type="entry name" value="CRISPR-assoc_prot_Cas02710"/>
</dbReference>
<comment type="caution">
    <text evidence="1">The sequence shown here is derived from an EMBL/GenBank/DDBJ whole genome shotgun (WGS) entry which is preliminary data.</text>
</comment>
<evidence type="ECO:0000313" key="2">
    <source>
        <dbReference type="Proteomes" id="UP000076925"/>
    </source>
</evidence>
<dbReference type="EMBL" id="ANNX02000012">
    <property type="protein sequence ID" value="KYC43956.1"/>
    <property type="molecule type" value="Genomic_DNA"/>
</dbReference>
<evidence type="ECO:0000313" key="1">
    <source>
        <dbReference type="EMBL" id="KYC43956.1"/>
    </source>
</evidence>
<proteinExistence type="predicted"/>
<dbReference type="Pfam" id="PF09670">
    <property type="entry name" value="Cas_Cas02710"/>
    <property type="match status" value="1"/>
</dbReference>
<dbReference type="OrthoDB" id="9770049at2"/>
<protein>
    <submittedName>
        <fullName evidence="1">CRISPR-associated protein</fullName>
    </submittedName>
</protein>
<dbReference type="NCBIfam" id="TIGR02710">
    <property type="entry name" value="TIGR02710 family CRISPR-associated CARF protein"/>
    <property type="match status" value="1"/>
</dbReference>
<gene>
    <name evidence="1" type="ORF">WA1_02075</name>
</gene>
<reference evidence="1 2" key="1">
    <citation type="journal article" date="2013" name="Genome Biol. Evol.">
        <title>Genomes of Stigonematalean cyanobacteria (subsection V) and the evolution of oxygenic photosynthesis from prokaryotes to plastids.</title>
        <authorList>
            <person name="Dagan T."/>
            <person name="Roettger M."/>
            <person name="Stucken K."/>
            <person name="Landan G."/>
            <person name="Koch R."/>
            <person name="Major P."/>
            <person name="Gould S.B."/>
            <person name="Goremykin V.V."/>
            <person name="Rippka R."/>
            <person name="Tandeau de Marsac N."/>
            <person name="Gugger M."/>
            <person name="Lockhart P.J."/>
            <person name="Allen J.F."/>
            <person name="Brune I."/>
            <person name="Maus I."/>
            <person name="Puhler A."/>
            <person name="Martin W.F."/>
        </authorList>
    </citation>
    <scope>NUCLEOTIDE SEQUENCE [LARGE SCALE GENOMIC DNA]</scope>
    <source>
        <strain evidence="1 2">PCC 7110</strain>
    </source>
</reference>
<dbReference type="RefSeq" id="WP_017741237.1">
    <property type="nucleotide sequence ID" value="NZ_KQ976354.1"/>
</dbReference>
<dbReference type="AlphaFoldDB" id="A0A139XGY8"/>
<dbReference type="STRING" id="128403.WA1_02075"/>
<keyword evidence="2" id="KW-1185">Reference proteome</keyword>
<organism evidence="1 2">
    <name type="scientific">Scytonema hofmannii PCC 7110</name>
    <dbReference type="NCBI Taxonomy" id="128403"/>
    <lineage>
        <taxon>Bacteria</taxon>
        <taxon>Bacillati</taxon>
        <taxon>Cyanobacteriota</taxon>
        <taxon>Cyanophyceae</taxon>
        <taxon>Nostocales</taxon>
        <taxon>Scytonemataceae</taxon>
        <taxon>Scytonema</taxon>
    </lineage>
</organism>
<sequence length="469" mass="52792">MTKILLITVGGSHQPIITAVRSLQPDRVVFVCSDGSKGSTSQIIGTSNPCEFRQTETLKMPSEVEAFILEQLGIKNRYQSGRDSLNLMRVEKLPNIVTQIGLEDRFRADRDLILIQEPDDLSECYLKVSSFIQSIQQELPDAQIMADYTGGTKSMSVGLAMAALDNQVSVYVTAAVRTNIVKIERGELTGQASVAPVIAQRTIEQFLPTFLQQYNYSAAIAQLRRLLSSMILPSETKRKIQTLYACCSGLDAWDRFDHREALELLEPQMSHTEIRQLALFLKRVINSRGQIDEKFDSSSGTEGHGYEIVQDLLNSAERRATQERYDDAVGRLYRALELLAQIRLKKTYGIRTGDVDLQQLPESLRNEYEQQRSPIKGVIQLALRSSYELLSKLPDDPLGKVYQENSNKIINALKVRNNSLFAHGFQPINSSDYQKVSEVFVKFIQSAITSVIPQKMQVPPLQFPNTLEI</sequence>
<accession>A0A139XGY8</accession>
<name>A0A139XGY8_9CYAN</name>
<dbReference type="Proteomes" id="UP000076925">
    <property type="component" value="Unassembled WGS sequence"/>
</dbReference>
<dbReference type="Gene3D" id="3.40.50.10770">
    <property type="entry name" value="Hypothetical protein VC1899 like domain (Restriction endonuclease-like)"/>
    <property type="match status" value="1"/>
</dbReference>